<keyword evidence="5" id="KW-0206">Cytoskeleton</keyword>
<feature type="compositionally biased region" description="Acidic residues" evidence="6">
    <location>
        <begin position="1731"/>
        <end position="1743"/>
    </location>
</feature>
<evidence type="ECO:0000259" key="8">
    <source>
        <dbReference type="Pfam" id="PF17681"/>
    </source>
</evidence>
<feature type="region of interest" description="Disordered" evidence="6">
    <location>
        <begin position="1462"/>
        <end position="1616"/>
    </location>
</feature>
<dbReference type="Gene3D" id="1.20.120.1900">
    <property type="entry name" value="Gamma-tubulin complex, C-terminal domain"/>
    <property type="match status" value="1"/>
</dbReference>
<feature type="domain" description="Gamma tubulin complex component C-terminal" evidence="7">
    <location>
        <begin position="1017"/>
        <end position="1450"/>
    </location>
</feature>
<dbReference type="EMBL" id="NWUJ01000001">
    <property type="protein sequence ID" value="PFH37720.1"/>
    <property type="molecule type" value="Genomic_DNA"/>
</dbReference>
<dbReference type="PANTHER" id="PTHR19302">
    <property type="entry name" value="GAMMA TUBULIN COMPLEX PROTEIN"/>
    <property type="match status" value="1"/>
</dbReference>
<name>A0A2A9MPG7_BESBE</name>
<dbReference type="GO" id="GO:0005874">
    <property type="term" value="C:microtubule"/>
    <property type="evidence" value="ECO:0007669"/>
    <property type="project" value="UniProtKB-KW"/>
</dbReference>
<feature type="compositionally biased region" description="Low complexity" evidence="6">
    <location>
        <begin position="1600"/>
        <end position="1609"/>
    </location>
</feature>
<dbReference type="InterPro" id="IPR042241">
    <property type="entry name" value="GCP_C_sf"/>
</dbReference>
<dbReference type="Proteomes" id="UP000224006">
    <property type="component" value="Chromosome I"/>
</dbReference>
<dbReference type="Pfam" id="PF04130">
    <property type="entry name" value="GCP_C_terminal"/>
    <property type="match status" value="1"/>
</dbReference>
<dbReference type="GO" id="GO:0051225">
    <property type="term" value="P:spindle assembly"/>
    <property type="evidence" value="ECO:0007669"/>
    <property type="project" value="TreeGrafter"/>
</dbReference>
<feature type="compositionally biased region" description="Basic and acidic residues" evidence="6">
    <location>
        <begin position="1641"/>
        <end position="1651"/>
    </location>
</feature>
<feature type="region of interest" description="Disordered" evidence="6">
    <location>
        <begin position="1353"/>
        <end position="1395"/>
    </location>
</feature>
<evidence type="ECO:0000256" key="4">
    <source>
        <dbReference type="ARBA" id="ARBA00022701"/>
    </source>
</evidence>
<dbReference type="GO" id="GO:0051321">
    <property type="term" value="P:meiotic cell cycle"/>
    <property type="evidence" value="ECO:0007669"/>
    <property type="project" value="TreeGrafter"/>
</dbReference>
<evidence type="ECO:0000259" key="7">
    <source>
        <dbReference type="Pfam" id="PF04130"/>
    </source>
</evidence>
<dbReference type="GO" id="GO:0043015">
    <property type="term" value="F:gamma-tubulin binding"/>
    <property type="evidence" value="ECO:0007669"/>
    <property type="project" value="InterPro"/>
</dbReference>
<evidence type="ECO:0000256" key="1">
    <source>
        <dbReference type="ARBA" id="ARBA00004245"/>
    </source>
</evidence>
<evidence type="ECO:0000313" key="10">
    <source>
        <dbReference type="Proteomes" id="UP000224006"/>
    </source>
</evidence>
<dbReference type="InterPro" id="IPR041470">
    <property type="entry name" value="GCP_N"/>
</dbReference>
<feature type="compositionally biased region" description="Low complexity" evidence="6">
    <location>
        <begin position="1462"/>
        <end position="1473"/>
    </location>
</feature>
<dbReference type="GO" id="GO:0000930">
    <property type="term" value="C:gamma-tubulin complex"/>
    <property type="evidence" value="ECO:0007669"/>
    <property type="project" value="TreeGrafter"/>
</dbReference>
<dbReference type="GO" id="GO:0007020">
    <property type="term" value="P:microtubule nucleation"/>
    <property type="evidence" value="ECO:0007669"/>
    <property type="project" value="InterPro"/>
</dbReference>
<keyword evidence="4" id="KW-0493">Microtubule</keyword>
<feature type="compositionally biased region" description="Basic and acidic residues" evidence="6">
    <location>
        <begin position="1538"/>
        <end position="1547"/>
    </location>
</feature>
<dbReference type="InterPro" id="IPR007259">
    <property type="entry name" value="GCP"/>
</dbReference>
<evidence type="ECO:0000256" key="5">
    <source>
        <dbReference type="ARBA" id="ARBA00023212"/>
    </source>
</evidence>
<dbReference type="PANTHER" id="PTHR19302:SF13">
    <property type="entry name" value="GAMMA-TUBULIN COMPLEX COMPONENT 2"/>
    <property type="match status" value="1"/>
</dbReference>
<feature type="region of interest" description="Disordered" evidence="6">
    <location>
        <begin position="518"/>
        <end position="545"/>
    </location>
</feature>
<dbReference type="Pfam" id="PF17681">
    <property type="entry name" value="GCP_N_terminal"/>
    <property type="match status" value="1"/>
</dbReference>
<feature type="compositionally biased region" description="Basic and acidic residues" evidence="6">
    <location>
        <begin position="1360"/>
        <end position="1389"/>
    </location>
</feature>
<dbReference type="GO" id="GO:0000278">
    <property type="term" value="P:mitotic cell cycle"/>
    <property type="evidence" value="ECO:0007669"/>
    <property type="project" value="TreeGrafter"/>
</dbReference>
<organism evidence="9 10">
    <name type="scientific">Besnoitia besnoiti</name>
    <name type="common">Apicomplexan protozoan</name>
    <dbReference type="NCBI Taxonomy" id="94643"/>
    <lineage>
        <taxon>Eukaryota</taxon>
        <taxon>Sar</taxon>
        <taxon>Alveolata</taxon>
        <taxon>Apicomplexa</taxon>
        <taxon>Conoidasida</taxon>
        <taxon>Coccidia</taxon>
        <taxon>Eucoccidiorida</taxon>
        <taxon>Eimeriorina</taxon>
        <taxon>Sarcocystidae</taxon>
        <taxon>Besnoitia</taxon>
    </lineage>
</organism>
<feature type="region of interest" description="Disordered" evidence="6">
    <location>
        <begin position="462"/>
        <end position="501"/>
    </location>
</feature>
<feature type="compositionally biased region" description="Basic and acidic residues" evidence="6">
    <location>
        <begin position="1795"/>
        <end position="1805"/>
    </location>
</feature>
<feature type="region of interest" description="Disordered" evidence="6">
    <location>
        <begin position="1628"/>
        <end position="1894"/>
    </location>
</feature>
<feature type="compositionally biased region" description="Acidic residues" evidence="6">
    <location>
        <begin position="1840"/>
        <end position="1862"/>
    </location>
</feature>
<dbReference type="GO" id="GO:0031122">
    <property type="term" value="P:cytoplasmic microtubule organization"/>
    <property type="evidence" value="ECO:0007669"/>
    <property type="project" value="TreeGrafter"/>
</dbReference>
<evidence type="ECO:0000256" key="6">
    <source>
        <dbReference type="SAM" id="MobiDB-lite"/>
    </source>
</evidence>
<accession>A0A2A9MPG7</accession>
<dbReference type="STRING" id="94643.A0A2A9MPG7"/>
<feature type="compositionally biased region" description="Basic and acidic residues" evidence="6">
    <location>
        <begin position="1674"/>
        <end position="1693"/>
    </location>
</feature>
<protein>
    <submittedName>
        <fullName evidence="9">Spc97 / Spc98 family protein</fullName>
    </submittedName>
</protein>
<dbReference type="VEuPathDB" id="ToxoDB:BESB_000620"/>
<evidence type="ECO:0000313" key="9">
    <source>
        <dbReference type="EMBL" id="PFH37720.1"/>
    </source>
</evidence>
<dbReference type="RefSeq" id="XP_029221729.1">
    <property type="nucleotide sequence ID" value="XM_029358817.1"/>
</dbReference>
<feature type="domain" description="Gamma tubulin complex component protein N-terminal" evidence="8">
    <location>
        <begin position="753"/>
        <end position="1010"/>
    </location>
</feature>
<feature type="compositionally biased region" description="Acidic residues" evidence="6">
    <location>
        <begin position="1809"/>
        <end position="1831"/>
    </location>
</feature>
<comment type="similarity">
    <text evidence="2">Belongs to the TUBGCP family.</text>
</comment>
<dbReference type="GO" id="GO:0051011">
    <property type="term" value="F:microtubule minus-end binding"/>
    <property type="evidence" value="ECO:0007669"/>
    <property type="project" value="TreeGrafter"/>
</dbReference>
<feature type="compositionally biased region" description="Basic and acidic residues" evidence="6">
    <location>
        <begin position="1563"/>
        <end position="1582"/>
    </location>
</feature>
<gene>
    <name evidence="9" type="ORF">BESB_000620</name>
</gene>
<dbReference type="OrthoDB" id="331628at2759"/>
<sequence>MPLPPLAGSLSYGTQVGLRSTLDASRGAKQPYYVSLGNLPGAPRPSPLMFQSPSFLSEASTVPGTPFPSLGMTRQASPFSLDTPASTSSPSSTDLLPICCTASHPYRPLSSTEFCFLRASAPLSGDAVQADEEVLLVAGFPRSVALDQGKASRNSSPVPEESHAGFTSQAGASLWLLCCPRRTEVRQFAQRVESSRPGRSSLASVSADAPSSSSPLLNACALFGAPDEEDVGVVCARGVSAEGSLKSLFARVERRCRWKLIRAVSHASRSAAASAPSRAPPEDEDDAVARNADDRRAASAEAQMGSSVLHLDEEVLLQNCHTGQFLSLRMSEPAGGAQGSACLVAVGKPVFASSLFEEKSETGRHSDPAFSTFPFAGPRFSQLSSASRRASATKRMNPLLAAHPSTSCMHSGWRIVPAGVRVAPCWDRVFPHTLVGPSEIDDALLKRESFLGVRLTNFISGASANPSFPGDPPLSLSPYADEPTAGTTLQGQDAEDSGSHAFPFPQLRAGAAVNQPSSSLLGGVAPRDSSARPSLAESWRSAGPESLGENDWVMRRLHADWPALPREVKERFLLEDLLFCLSGLDGTLIRILAVSSSALADEQNARARGETKPVGAAPKQPHAASCAADPVLPEFHYWFHPLLSLAASSSGSSEGRAAAPACSSSLVAATPGAPDRGFSAASRASEGKGEEGHSAFPFASQAASEDAAFCQMLPPLLPAACSLRLLLVFLELAGRRNSAKRSPAATAALCWGGEVAEAFCGAIKKVVEELGIRVGVWEGEVRRGRLTLQGLRAQLGPVSRALGVAEAVVREAWGRRGGAILDAVDEVKARLPCNDANQEICRFIFEKAVAPLARIVENWVLHGVLKDTYGEFFIREDPTIVAEGEPSSEWRGASLSSSWACVRPREANDALAPRAPDAGPYAVDWCRRRFLLLEGLVPNFLKAHAKEIHRAGLYVYVLNSCSYAGLPPLSFSQEKPSKTGALSALSPRLLLPLIPAACARASTHVMHFFFRSLELPRTLELLHAFFLVGRADFLQRFFEFAAPAEGSNLDSGGALGAASWSATLQEIAGLEGCMELAIRSVNGFDTLKEKISFFMHPMPSLCEAAQLLAHANEEENLRRLLGLPARALGGTEGAAGTKTGSDAGAFRRPSPTEWCRRVCLRYRCDWPLSLLYTPRALCSYELVFRFLLHLHLAQRQLNQLWMHIHETRGLFSFADMPTHLRQTIAIGEEMRVFTRNVLFYATTDVVALHYSTLLRHLQSLSPPELTSSSQASPYSLADVQELHACFLSSLLRDLFLEDLALLQAASKCLTICLVFSRHVRKFSFEPPEFPLLAAAGGLGVSASVLCALGRSDGGAARDASASHDGRDRSSDAEEARSAQKATNARERMRDARRRQVRAAVDSAGYGGMVRSAGASFRENFNEFLSKLEAFSRRFPSSPCAHLLTRLHFNDCLASRGRQPVPAAASTLGAQAAATPSGPSRELRADARPPASGAGGFSMAGEAERNGVATQLPPAPRGLRAAANGDRDASASVSLRRARGAEDERERATPPLLPPARGSSSFSRGEKRSDEERDIDGARREAVDGSQAGGALRQPATPRDASSFSAAAAATGGLRSPRRIGAFELPPAIPVSGALRQAPRAAVRDGAGDRKPGASVSASAPPFELPSTAFTTFGARERNERRLDRRSLERDRDLSPQARGASGLGPAARGSDEEFLSEEEEVDARPRLHVDSDDEKEDAEEDFDAALRSFQARLRGDDAAVRSSRRVRAEESGGDLPRGGARGLTRLSPRGGARNASEEADRRSEADSIASDEGDVDFRESDDEEEFSDGPEDEPRRGGSEPDDDFFEDFEEEGSDALSGDEGDERHPLSVRPNGDAKHEEGYAAAFLRSRADLR</sequence>
<dbReference type="GO" id="GO:0000922">
    <property type="term" value="C:spindle pole"/>
    <property type="evidence" value="ECO:0007669"/>
    <property type="project" value="InterPro"/>
</dbReference>
<evidence type="ECO:0000256" key="2">
    <source>
        <dbReference type="ARBA" id="ARBA00010337"/>
    </source>
</evidence>
<comment type="subcellular location">
    <subcellularLocation>
        <location evidence="1">Cytoplasm</location>
        <location evidence="1">Cytoskeleton</location>
    </subcellularLocation>
</comment>
<comment type="caution">
    <text evidence="9">The sequence shown here is derived from an EMBL/GenBank/DDBJ whole genome shotgun (WGS) entry which is preliminary data.</text>
</comment>
<reference evidence="9 10" key="1">
    <citation type="submission" date="2017-09" db="EMBL/GenBank/DDBJ databases">
        <title>Genome sequencing of Besnoitia besnoiti strain Bb-Ger1.</title>
        <authorList>
            <person name="Schares G."/>
            <person name="Venepally P."/>
            <person name="Lorenzi H.A."/>
        </authorList>
    </citation>
    <scope>NUCLEOTIDE SEQUENCE [LARGE SCALE GENOMIC DNA]</scope>
    <source>
        <strain evidence="9 10">Bb-Ger1</strain>
    </source>
</reference>
<feature type="compositionally biased region" description="Acidic residues" evidence="6">
    <location>
        <begin position="1712"/>
        <end position="1721"/>
    </location>
</feature>
<proteinExistence type="inferred from homology"/>
<keyword evidence="3" id="KW-0963">Cytoplasm</keyword>
<evidence type="ECO:0000256" key="3">
    <source>
        <dbReference type="ARBA" id="ARBA00022490"/>
    </source>
</evidence>
<dbReference type="InterPro" id="IPR040457">
    <property type="entry name" value="GCP_C"/>
</dbReference>
<dbReference type="KEGG" id="bbes:BESB_000620"/>
<dbReference type="GeneID" id="40305125"/>
<keyword evidence="10" id="KW-1185">Reference proteome</keyword>